<evidence type="ECO:0000256" key="1">
    <source>
        <dbReference type="ARBA" id="ARBA00023319"/>
    </source>
</evidence>
<dbReference type="InterPro" id="IPR007110">
    <property type="entry name" value="Ig-like_dom"/>
</dbReference>
<reference evidence="3" key="2">
    <citation type="submission" date="2025-08" db="UniProtKB">
        <authorList>
            <consortium name="Ensembl"/>
        </authorList>
    </citation>
    <scope>IDENTIFICATION</scope>
</reference>
<dbReference type="PANTHER" id="PTHR19944:SF86">
    <property type="entry name" value="HLA CLASS II HISTOCOMPATIBILITY ANTIGEN, DR ALPHA CHAIN"/>
    <property type="match status" value="1"/>
</dbReference>
<dbReference type="InterPro" id="IPR003006">
    <property type="entry name" value="Ig/MHC_CS"/>
</dbReference>
<accession>A0A3P8TSP5</accession>
<evidence type="ECO:0000313" key="3">
    <source>
        <dbReference type="Ensembl" id="ENSAPEP00000026263.1"/>
    </source>
</evidence>
<dbReference type="Gene3D" id="2.60.40.10">
    <property type="entry name" value="Immunoglobulins"/>
    <property type="match status" value="1"/>
</dbReference>
<dbReference type="SMART" id="SM00407">
    <property type="entry name" value="IGc1"/>
    <property type="match status" value="1"/>
</dbReference>
<evidence type="ECO:0000313" key="4">
    <source>
        <dbReference type="Proteomes" id="UP000265080"/>
    </source>
</evidence>
<feature type="domain" description="Ig-like" evidence="2">
    <location>
        <begin position="24"/>
        <end position="102"/>
    </location>
</feature>
<sequence>MLPLNTFWDFTDWVTDSFVYIRYEGEENVVNTFYCLAKHFYPPTINFTWTKNGVEVTEGCLTCITNTMMMGRSQNFNADFYSSRGNVYSCKVEHQASQQPLTRTWVRQKEW</sequence>
<dbReference type="SUPFAM" id="SSF48726">
    <property type="entry name" value="Immunoglobulin"/>
    <property type="match status" value="1"/>
</dbReference>
<dbReference type="Ensembl" id="ENSAPET00000026952.1">
    <property type="protein sequence ID" value="ENSAPEP00000026263.1"/>
    <property type="gene ID" value="ENSAPEG00000018664.1"/>
</dbReference>
<reference evidence="3" key="3">
    <citation type="submission" date="2025-09" db="UniProtKB">
        <authorList>
            <consortium name="Ensembl"/>
        </authorList>
    </citation>
    <scope>IDENTIFICATION</scope>
</reference>
<dbReference type="Proteomes" id="UP000265080">
    <property type="component" value="Chromosome 6"/>
</dbReference>
<proteinExistence type="predicted"/>
<dbReference type="AlphaFoldDB" id="A0A3P8TSP5"/>
<dbReference type="PANTHER" id="PTHR19944">
    <property type="entry name" value="MHC CLASS II-RELATED"/>
    <property type="match status" value="1"/>
</dbReference>
<evidence type="ECO:0000259" key="2">
    <source>
        <dbReference type="PROSITE" id="PS50835"/>
    </source>
</evidence>
<keyword evidence="1" id="KW-0393">Immunoglobulin domain</keyword>
<dbReference type="InterPro" id="IPR003597">
    <property type="entry name" value="Ig_C1-set"/>
</dbReference>
<dbReference type="PROSITE" id="PS00290">
    <property type="entry name" value="IG_MHC"/>
    <property type="match status" value="1"/>
</dbReference>
<dbReference type="Pfam" id="PF07654">
    <property type="entry name" value="C1-set"/>
    <property type="match status" value="1"/>
</dbReference>
<name>A0A3P8TSP5_AMPPE</name>
<protein>
    <recommendedName>
        <fullName evidence="2">Ig-like domain-containing protein</fullName>
    </recommendedName>
</protein>
<organism evidence="3 4">
    <name type="scientific">Amphiprion percula</name>
    <name type="common">Orange clownfish</name>
    <name type="synonym">Lutjanus percula</name>
    <dbReference type="NCBI Taxonomy" id="161767"/>
    <lineage>
        <taxon>Eukaryota</taxon>
        <taxon>Metazoa</taxon>
        <taxon>Chordata</taxon>
        <taxon>Craniata</taxon>
        <taxon>Vertebrata</taxon>
        <taxon>Euteleostomi</taxon>
        <taxon>Actinopterygii</taxon>
        <taxon>Neopterygii</taxon>
        <taxon>Teleostei</taxon>
        <taxon>Neoteleostei</taxon>
        <taxon>Acanthomorphata</taxon>
        <taxon>Ovalentaria</taxon>
        <taxon>Pomacentridae</taxon>
        <taxon>Amphiprion</taxon>
    </lineage>
</organism>
<dbReference type="InterPro" id="IPR050160">
    <property type="entry name" value="MHC/Immunoglobulin"/>
</dbReference>
<dbReference type="PROSITE" id="PS50835">
    <property type="entry name" value="IG_LIKE"/>
    <property type="match status" value="1"/>
</dbReference>
<keyword evidence="4" id="KW-1185">Reference proteome</keyword>
<dbReference type="InterPro" id="IPR036179">
    <property type="entry name" value="Ig-like_dom_sf"/>
</dbReference>
<dbReference type="InterPro" id="IPR013783">
    <property type="entry name" value="Ig-like_fold"/>
</dbReference>
<reference evidence="3 4" key="1">
    <citation type="submission" date="2018-03" db="EMBL/GenBank/DDBJ databases">
        <title>Finding Nemo's genes: A chromosome-scale reference assembly of the genome of the orange clownfish Amphiprion percula.</title>
        <authorList>
            <person name="Lehmann R."/>
        </authorList>
    </citation>
    <scope>NUCLEOTIDE SEQUENCE</scope>
</reference>